<gene>
    <name evidence="4" type="ORF">ACFOWE_20130</name>
</gene>
<dbReference type="InterPro" id="IPR003594">
    <property type="entry name" value="HATPase_dom"/>
</dbReference>
<keyword evidence="1" id="KW-0723">Serine/threonine-protein kinase</keyword>
<feature type="region of interest" description="Disordered" evidence="2">
    <location>
        <begin position="142"/>
        <end position="178"/>
    </location>
</feature>
<keyword evidence="5" id="KW-1185">Reference proteome</keyword>
<evidence type="ECO:0000259" key="3">
    <source>
        <dbReference type="Pfam" id="PF13581"/>
    </source>
</evidence>
<dbReference type="PANTHER" id="PTHR35526:SF3">
    <property type="entry name" value="ANTI-SIGMA-F FACTOR RSBW"/>
    <property type="match status" value="1"/>
</dbReference>
<keyword evidence="4" id="KW-0067">ATP-binding</keyword>
<dbReference type="InterPro" id="IPR050267">
    <property type="entry name" value="Anti-sigma-factor_SerPK"/>
</dbReference>
<organism evidence="4 5">
    <name type="scientific">Planomonospora corallina</name>
    <dbReference type="NCBI Taxonomy" id="1806052"/>
    <lineage>
        <taxon>Bacteria</taxon>
        <taxon>Bacillati</taxon>
        <taxon>Actinomycetota</taxon>
        <taxon>Actinomycetes</taxon>
        <taxon>Streptosporangiales</taxon>
        <taxon>Streptosporangiaceae</taxon>
        <taxon>Planomonospora</taxon>
    </lineage>
</organism>
<keyword evidence="1" id="KW-0418">Kinase</keyword>
<reference evidence="5" key="1">
    <citation type="journal article" date="2019" name="Int. J. Syst. Evol. Microbiol.">
        <title>The Global Catalogue of Microorganisms (GCM) 10K type strain sequencing project: providing services to taxonomists for standard genome sequencing and annotation.</title>
        <authorList>
            <consortium name="The Broad Institute Genomics Platform"/>
            <consortium name="The Broad Institute Genome Sequencing Center for Infectious Disease"/>
            <person name="Wu L."/>
            <person name="Ma J."/>
        </authorList>
    </citation>
    <scope>NUCLEOTIDE SEQUENCE [LARGE SCALE GENOMIC DNA]</scope>
    <source>
        <strain evidence="5">TBRC 4489</strain>
    </source>
</reference>
<dbReference type="GO" id="GO:0005524">
    <property type="term" value="F:ATP binding"/>
    <property type="evidence" value="ECO:0007669"/>
    <property type="project" value="UniProtKB-KW"/>
</dbReference>
<evidence type="ECO:0000256" key="1">
    <source>
        <dbReference type="ARBA" id="ARBA00022527"/>
    </source>
</evidence>
<keyword evidence="1" id="KW-0808">Transferase</keyword>
<dbReference type="InterPro" id="IPR036890">
    <property type="entry name" value="HATPase_C_sf"/>
</dbReference>
<evidence type="ECO:0000313" key="5">
    <source>
        <dbReference type="Proteomes" id="UP001595850"/>
    </source>
</evidence>
<dbReference type="EMBL" id="JBHSBM010000023">
    <property type="protein sequence ID" value="MFC4060618.1"/>
    <property type="molecule type" value="Genomic_DNA"/>
</dbReference>
<dbReference type="Proteomes" id="UP001595850">
    <property type="component" value="Unassembled WGS sequence"/>
</dbReference>
<evidence type="ECO:0000256" key="2">
    <source>
        <dbReference type="SAM" id="MobiDB-lite"/>
    </source>
</evidence>
<sequence length="178" mass="17971">MSPQNGSLVASDTVHTVEGLLAAAPTSVREARCLVRRELAGWGAGDLIDDCVLIVSELVTNAVRHGGAACALRLGGNGAYVYGELFDPGAGTPRVCEAGTEATGGRGLQIVDALADEWGVSWPDSGGKVVWFLLGGAPAPRGTGHRASGASARHRHETPAPAPAPPLRAAVPAAALPG</sequence>
<name>A0ABV8I8X0_9ACTN</name>
<dbReference type="SUPFAM" id="SSF55874">
    <property type="entry name" value="ATPase domain of HSP90 chaperone/DNA topoisomerase II/histidine kinase"/>
    <property type="match status" value="1"/>
</dbReference>
<proteinExistence type="predicted"/>
<keyword evidence="4" id="KW-0547">Nucleotide-binding</keyword>
<dbReference type="CDD" id="cd16936">
    <property type="entry name" value="HATPase_RsbW-like"/>
    <property type="match status" value="1"/>
</dbReference>
<comment type="caution">
    <text evidence="4">The sequence shown here is derived from an EMBL/GenBank/DDBJ whole genome shotgun (WGS) entry which is preliminary data.</text>
</comment>
<evidence type="ECO:0000313" key="4">
    <source>
        <dbReference type="EMBL" id="MFC4060618.1"/>
    </source>
</evidence>
<feature type="domain" description="Histidine kinase/HSP90-like ATPase" evidence="3">
    <location>
        <begin position="22"/>
        <end position="132"/>
    </location>
</feature>
<dbReference type="RefSeq" id="WP_377290036.1">
    <property type="nucleotide sequence ID" value="NZ_JBHSBM010000023.1"/>
</dbReference>
<dbReference type="Gene3D" id="3.30.565.10">
    <property type="entry name" value="Histidine kinase-like ATPase, C-terminal domain"/>
    <property type="match status" value="1"/>
</dbReference>
<accession>A0ABV8I8X0</accession>
<dbReference type="PANTHER" id="PTHR35526">
    <property type="entry name" value="ANTI-SIGMA-F FACTOR RSBW-RELATED"/>
    <property type="match status" value="1"/>
</dbReference>
<dbReference type="Pfam" id="PF13581">
    <property type="entry name" value="HATPase_c_2"/>
    <property type="match status" value="1"/>
</dbReference>
<protein>
    <submittedName>
        <fullName evidence="4">ATP-binding protein</fullName>
    </submittedName>
</protein>
<feature type="compositionally biased region" description="Low complexity" evidence="2">
    <location>
        <begin position="167"/>
        <end position="178"/>
    </location>
</feature>